<name>B7PBZ7_IXOSC</name>
<evidence type="ECO:0000256" key="1">
    <source>
        <dbReference type="SAM" id="SignalP"/>
    </source>
</evidence>
<protein>
    <submittedName>
        <fullName evidence="3 4">Secreted salivary protease inhibitor, putative</fullName>
    </submittedName>
</protein>
<sequence length="97" mass="10964">MKVLLLTFALMILVAASEGRRWPGMPGPGPCKAMFRRYKCVEGRCLEYIYGGCGPDGGGYRTMDQCERFCNGFRPSFPGRPRYPEEMRHVANQIPGR</sequence>
<dbReference type="Pfam" id="PF00014">
    <property type="entry name" value="Kunitz_BPTI"/>
    <property type="match status" value="1"/>
</dbReference>
<dbReference type="VEuPathDB" id="VectorBase:ISCI002193"/>
<dbReference type="GO" id="GO:0005615">
    <property type="term" value="C:extracellular space"/>
    <property type="evidence" value="ECO:0000318"/>
    <property type="project" value="GO_Central"/>
</dbReference>
<reference evidence="4" key="2">
    <citation type="submission" date="2020-05" db="UniProtKB">
        <authorList>
            <consortium name="EnsemblMetazoa"/>
        </authorList>
    </citation>
    <scope>IDENTIFICATION</scope>
    <source>
        <strain evidence="4">wikel</strain>
    </source>
</reference>
<dbReference type="SUPFAM" id="SSF57362">
    <property type="entry name" value="BPTI-like"/>
    <property type="match status" value="1"/>
</dbReference>
<dbReference type="AlphaFoldDB" id="B7PBZ7"/>
<dbReference type="VEuPathDB" id="VectorBase:ISCW002193"/>
<keyword evidence="5" id="KW-1185">Reference proteome</keyword>
<organism>
    <name type="scientific">Ixodes scapularis</name>
    <name type="common">Black-legged tick</name>
    <name type="synonym">Deer tick</name>
    <dbReference type="NCBI Taxonomy" id="6945"/>
    <lineage>
        <taxon>Eukaryota</taxon>
        <taxon>Metazoa</taxon>
        <taxon>Ecdysozoa</taxon>
        <taxon>Arthropoda</taxon>
        <taxon>Chelicerata</taxon>
        <taxon>Arachnida</taxon>
        <taxon>Acari</taxon>
        <taxon>Parasitiformes</taxon>
        <taxon>Ixodida</taxon>
        <taxon>Ixodoidea</taxon>
        <taxon>Ixodidae</taxon>
        <taxon>Ixodinae</taxon>
        <taxon>Ixodes</taxon>
    </lineage>
</organism>
<dbReference type="InterPro" id="IPR036880">
    <property type="entry name" value="Kunitz_BPTI_sf"/>
</dbReference>
<feature type="signal peptide" evidence="1">
    <location>
        <begin position="1"/>
        <end position="19"/>
    </location>
</feature>
<dbReference type="Proteomes" id="UP000001555">
    <property type="component" value="Unassembled WGS sequence"/>
</dbReference>
<dbReference type="EMBL" id="DS680354">
    <property type="protein sequence ID" value="EEC04119.1"/>
    <property type="molecule type" value="Genomic_DNA"/>
</dbReference>
<dbReference type="Gene3D" id="4.10.410.10">
    <property type="entry name" value="Pancreatic trypsin inhibitor Kunitz domain"/>
    <property type="match status" value="1"/>
</dbReference>
<reference evidence="3 5" key="1">
    <citation type="submission" date="2008-03" db="EMBL/GenBank/DDBJ databases">
        <title>Annotation of Ixodes scapularis.</title>
        <authorList>
            <consortium name="Ixodes scapularis Genome Project Consortium"/>
            <person name="Caler E."/>
            <person name="Hannick L.I."/>
            <person name="Bidwell S."/>
            <person name="Joardar V."/>
            <person name="Thiagarajan M."/>
            <person name="Amedeo P."/>
            <person name="Galinsky K.J."/>
            <person name="Schobel S."/>
            <person name="Inman J."/>
            <person name="Hostetler J."/>
            <person name="Miller J."/>
            <person name="Hammond M."/>
            <person name="Megy K."/>
            <person name="Lawson D."/>
            <person name="Kodira C."/>
            <person name="Sutton G."/>
            <person name="Meyer J."/>
            <person name="Hill C.A."/>
            <person name="Birren B."/>
            <person name="Nene V."/>
            <person name="Collins F."/>
            <person name="Alarcon-Chaidez F."/>
            <person name="Wikel S."/>
            <person name="Strausberg R."/>
        </authorList>
    </citation>
    <scope>NUCLEOTIDE SEQUENCE [LARGE SCALE GENOMIC DNA]</scope>
    <source>
        <strain evidence="5">Wikel</strain>
        <strain evidence="3">Wikel colony</strain>
    </source>
</reference>
<evidence type="ECO:0000259" key="2">
    <source>
        <dbReference type="Pfam" id="PF00014"/>
    </source>
</evidence>
<evidence type="ECO:0000313" key="5">
    <source>
        <dbReference type="Proteomes" id="UP000001555"/>
    </source>
</evidence>
<keyword evidence="1" id="KW-0732">Signal</keyword>
<proteinExistence type="predicted"/>
<dbReference type="InterPro" id="IPR002223">
    <property type="entry name" value="Kunitz_BPTI"/>
</dbReference>
<accession>B7PBZ7</accession>
<evidence type="ECO:0000313" key="3">
    <source>
        <dbReference type="EMBL" id="EEC04119.1"/>
    </source>
</evidence>
<feature type="chain" id="PRO_5010825981" evidence="1">
    <location>
        <begin position="20"/>
        <end position="97"/>
    </location>
</feature>
<dbReference type="HOGENOM" id="CLU_164133_0_0_1"/>
<dbReference type="EMBL" id="ABJB010371436">
    <property type="status" value="NOT_ANNOTATED_CDS"/>
    <property type="molecule type" value="Genomic_DNA"/>
</dbReference>
<gene>
    <name evidence="3" type="ORF">IscW_ISCW002193</name>
</gene>
<evidence type="ECO:0000313" key="4">
    <source>
        <dbReference type="EnsemblMetazoa" id="ISCW002193-PA"/>
    </source>
</evidence>
<dbReference type="GO" id="GO:0004867">
    <property type="term" value="F:serine-type endopeptidase inhibitor activity"/>
    <property type="evidence" value="ECO:0000318"/>
    <property type="project" value="GO_Central"/>
</dbReference>
<dbReference type="InParanoid" id="B7PBZ7"/>
<dbReference type="EnsemblMetazoa" id="ISCW002193-RA">
    <property type="protein sequence ID" value="ISCW002193-PA"/>
    <property type="gene ID" value="ISCW002193"/>
</dbReference>
<dbReference type="VEuPathDB" id="VectorBase:ISCP_031120"/>
<dbReference type="PaxDb" id="6945-B7PBZ7"/>
<feature type="domain" description="BPTI/Kunitz inhibitor" evidence="2">
    <location>
        <begin position="28"/>
        <end position="70"/>
    </location>
</feature>